<proteinExistence type="inferred from homology"/>
<dbReference type="GO" id="GO:0003677">
    <property type="term" value="F:DNA binding"/>
    <property type="evidence" value="ECO:0007669"/>
    <property type="project" value="UniProtKB-KW"/>
</dbReference>
<dbReference type="PANTHER" id="PTHR11352:SF0">
    <property type="entry name" value="PROLIFERATING CELL NUCLEAR ANTIGEN"/>
    <property type="match status" value="1"/>
</dbReference>
<dbReference type="InterPro" id="IPR000730">
    <property type="entry name" value="Pr_cel_nuc_antig"/>
</dbReference>
<evidence type="ECO:0008006" key="6">
    <source>
        <dbReference type="Google" id="ProtNLM"/>
    </source>
</evidence>
<dbReference type="Gene3D" id="3.70.10.10">
    <property type="match status" value="1"/>
</dbReference>
<dbReference type="SUPFAM" id="SSF55979">
    <property type="entry name" value="DNA clamp"/>
    <property type="match status" value="2"/>
</dbReference>
<protein>
    <recommendedName>
        <fullName evidence="6">DNA polymerase</fullName>
    </recommendedName>
</protein>
<dbReference type="PANTHER" id="PTHR11352">
    <property type="entry name" value="PROLIFERATING CELL NUCLEAR ANTIGEN"/>
    <property type="match status" value="1"/>
</dbReference>
<dbReference type="CDD" id="cd00577">
    <property type="entry name" value="PCNA"/>
    <property type="match status" value="1"/>
</dbReference>
<feature type="domain" description="Proliferating cell nuclear antigen PCNA N-terminal" evidence="3">
    <location>
        <begin position="9"/>
        <end position="121"/>
    </location>
</feature>
<name>A0A6C0LLX7_9ZZZZ</name>
<evidence type="ECO:0000256" key="1">
    <source>
        <dbReference type="ARBA" id="ARBA00010462"/>
    </source>
</evidence>
<evidence type="ECO:0000259" key="3">
    <source>
        <dbReference type="Pfam" id="PF00705"/>
    </source>
</evidence>
<evidence type="ECO:0000256" key="2">
    <source>
        <dbReference type="ARBA" id="ARBA00023125"/>
    </source>
</evidence>
<dbReference type="GO" id="GO:0006275">
    <property type="term" value="P:regulation of DNA replication"/>
    <property type="evidence" value="ECO:0007669"/>
    <property type="project" value="InterPro"/>
</dbReference>
<reference evidence="5" key="1">
    <citation type="journal article" date="2020" name="Nature">
        <title>Giant virus diversity and host interactions through global metagenomics.</title>
        <authorList>
            <person name="Schulz F."/>
            <person name="Roux S."/>
            <person name="Paez-Espino D."/>
            <person name="Jungbluth S."/>
            <person name="Walsh D.A."/>
            <person name="Denef V.J."/>
            <person name="McMahon K.D."/>
            <person name="Konstantinidis K.T."/>
            <person name="Eloe-Fadrosh E.A."/>
            <person name="Kyrpides N.C."/>
            <person name="Woyke T."/>
        </authorList>
    </citation>
    <scope>NUCLEOTIDE SEQUENCE</scope>
    <source>
        <strain evidence="5">GVMAG-M-3300027963-41</strain>
    </source>
</reference>
<dbReference type="GO" id="GO:0030337">
    <property type="term" value="F:DNA polymerase processivity factor activity"/>
    <property type="evidence" value="ECO:0007669"/>
    <property type="project" value="InterPro"/>
</dbReference>
<dbReference type="InterPro" id="IPR022648">
    <property type="entry name" value="Pr_cel_nuc_antig_N"/>
</dbReference>
<dbReference type="Pfam" id="PF00705">
    <property type="entry name" value="PCNA_N"/>
    <property type="match status" value="1"/>
</dbReference>
<evidence type="ECO:0000259" key="4">
    <source>
        <dbReference type="Pfam" id="PF02747"/>
    </source>
</evidence>
<comment type="similarity">
    <text evidence="1">Belongs to the PCNA family.</text>
</comment>
<accession>A0A6C0LLX7</accession>
<feature type="domain" description="Proliferating cell nuclear antigen PCNA C-terminal" evidence="4">
    <location>
        <begin position="125"/>
        <end position="246"/>
    </location>
</feature>
<organism evidence="5">
    <name type="scientific">viral metagenome</name>
    <dbReference type="NCBI Taxonomy" id="1070528"/>
    <lineage>
        <taxon>unclassified sequences</taxon>
        <taxon>metagenomes</taxon>
        <taxon>organismal metagenomes</taxon>
    </lineage>
</organism>
<dbReference type="PRINTS" id="PR00339">
    <property type="entry name" value="PCNACYCLIN"/>
</dbReference>
<dbReference type="InterPro" id="IPR022649">
    <property type="entry name" value="Pr_cel_nuc_antig_C"/>
</dbReference>
<evidence type="ECO:0000313" key="5">
    <source>
        <dbReference type="EMBL" id="QHU31916.1"/>
    </source>
</evidence>
<dbReference type="Pfam" id="PF02747">
    <property type="entry name" value="PCNA_C"/>
    <property type="match status" value="1"/>
</dbReference>
<keyword evidence="2" id="KW-0238">DNA-binding</keyword>
<sequence>MEFVPKDVVLFRSSVEALKEFLPIASLRISADGISISGMDASHVGFVDYLLSAADCTKAVVGRSLVISVNMSVLARVLSPVGAGDSVTLIYKADKFIVECYNVKMSKKAVYEVPTLDIDEDAPSLPAMTYAANVTLKTADISAVVKEIAHFGDTLGVVLDENGLHLSTTGDSGAVKQTLENTEDREMELTGDSVEARFGTKYVAMIIKGGSALSPVTQLEFDPSNPLRATFRFGSGSHFIAYLAPKVADE</sequence>
<dbReference type="NCBIfam" id="TIGR00590">
    <property type="entry name" value="pcna"/>
    <property type="match status" value="1"/>
</dbReference>
<dbReference type="InterPro" id="IPR046938">
    <property type="entry name" value="DNA_clamp_sf"/>
</dbReference>
<dbReference type="AlphaFoldDB" id="A0A6C0LLX7"/>
<dbReference type="GO" id="GO:0006272">
    <property type="term" value="P:leading strand elongation"/>
    <property type="evidence" value="ECO:0007669"/>
    <property type="project" value="TreeGrafter"/>
</dbReference>
<dbReference type="EMBL" id="MN740534">
    <property type="protein sequence ID" value="QHU31916.1"/>
    <property type="molecule type" value="Genomic_DNA"/>
</dbReference>
<dbReference type="HAMAP" id="MF_00317">
    <property type="entry name" value="DNApol_clamp_arch"/>
    <property type="match status" value="1"/>
</dbReference>